<keyword evidence="1" id="KW-0472">Membrane</keyword>
<dbReference type="Proteomes" id="UP001589670">
    <property type="component" value="Unassembled WGS sequence"/>
</dbReference>
<evidence type="ECO:0000313" key="3">
    <source>
        <dbReference type="Proteomes" id="UP001589670"/>
    </source>
</evidence>
<gene>
    <name evidence="2" type="ORF">ACFFU4_04030</name>
</gene>
<keyword evidence="1" id="KW-1133">Transmembrane helix</keyword>
<name>A0ABV5HYI1_9RHOB</name>
<accession>A0ABV5HYI1</accession>
<organism evidence="2 3">
    <name type="scientific">Roseovarius ramblicola</name>
    <dbReference type="NCBI Taxonomy" id="2022336"/>
    <lineage>
        <taxon>Bacteria</taxon>
        <taxon>Pseudomonadati</taxon>
        <taxon>Pseudomonadota</taxon>
        <taxon>Alphaproteobacteria</taxon>
        <taxon>Rhodobacterales</taxon>
        <taxon>Roseobacteraceae</taxon>
        <taxon>Roseovarius</taxon>
    </lineage>
</organism>
<evidence type="ECO:0008006" key="4">
    <source>
        <dbReference type="Google" id="ProtNLM"/>
    </source>
</evidence>
<protein>
    <recommendedName>
        <fullName evidence="4">Aspartate carbamoyltransferase catalytic subunit</fullName>
    </recommendedName>
</protein>
<reference evidence="2 3" key="1">
    <citation type="submission" date="2024-09" db="EMBL/GenBank/DDBJ databases">
        <authorList>
            <person name="Sun Q."/>
            <person name="Mori K."/>
        </authorList>
    </citation>
    <scope>NUCLEOTIDE SEQUENCE [LARGE SCALE GENOMIC DNA]</scope>
    <source>
        <strain evidence="2 3">CECT 9424</strain>
    </source>
</reference>
<dbReference type="RefSeq" id="WP_377067299.1">
    <property type="nucleotide sequence ID" value="NZ_JBHMEC010000008.1"/>
</dbReference>
<proteinExistence type="predicted"/>
<evidence type="ECO:0000313" key="2">
    <source>
        <dbReference type="EMBL" id="MFB9148916.1"/>
    </source>
</evidence>
<comment type="caution">
    <text evidence="2">The sequence shown here is derived from an EMBL/GenBank/DDBJ whole genome shotgun (WGS) entry which is preliminary data.</text>
</comment>
<evidence type="ECO:0000256" key="1">
    <source>
        <dbReference type="SAM" id="Phobius"/>
    </source>
</evidence>
<keyword evidence="1" id="KW-0812">Transmembrane</keyword>
<feature type="transmembrane region" description="Helical" evidence="1">
    <location>
        <begin position="152"/>
        <end position="175"/>
    </location>
</feature>
<keyword evidence="3" id="KW-1185">Reference proteome</keyword>
<dbReference type="EMBL" id="JBHMEC010000008">
    <property type="protein sequence ID" value="MFB9148916.1"/>
    <property type="molecule type" value="Genomic_DNA"/>
</dbReference>
<sequence length="177" mass="18479">MSTQISIPAQEAHVVRVFSVIEEAGAPMDDAAVMAALGADRDLEAGEIELFGLGDLGSMPLSEYLAEGHGIAEADLAPMRGQIDGLRGRVLIVPSRAFGGRATVLRPGRGLRLVARFEEDVAPVSFDPLPAGGAAGSVAPATRSARPVRRPAWLAALVFFAGIAVLLALAVWLMVTR</sequence>